<evidence type="ECO:0000313" key="1">
    <source>
        <dbReference type="EMBL" id="KAF6812824.1"/>
    </source>
</evidence>
<accession>A0A8H6MXM6</accession>
<gene>
    <name evidence="1" type="ORF">CSOJ01_04980</name>
</gene>
<protein>
    <submittedName>
        <fullName evidence="1">Uncharacterized protein</fullName>
    </submittedName>
</protein>
<organism evidence="1 2">
    <name type="scientific">Colletotrichum sojae</name>
    <dbReference type="NCBI Taxonomy" id="2175907"/>
    <lineage>
        <taxon>Eukaryota</taxon>
        <taxon>Fungi</taxon>
        <taxon>Dikarya</taxon>
        <taxon>Ascomycota</taxon>
        <taxon>Pezizomycotina</taxon>
        <taxon>Sordariomycetes</taxon>
        <taxon>Hypocreomycetidae</taxon>
        <taxon>Glomerellales</taxon>
        <taxon>Glomerellaceae</taxon>
        <taxon>Colletotrichum</taxon>
        <taxon>Colletotrichum orchidearum species complex</taxon>
    </lineage>
</organism>
<dbReference type="AlphaFoldDB" id="A0A8H6MXM6"/>
<dbReference type="Proteomes" id="UP000652219">
    <property type="component" value="Unassembled WGS sequence"/>
</dbReference>
<dbReference type="EMBL" id="WIGN01000059">
    <property type="protein sequence ID" value="KAF6812824.1"/>
    <property type="molecule type" value="Genomic_DNA"/>
</dbReference>
<evidence type="ECO:0000313" key="2">
    <source>
        <dbReference type="Proteomes" id="UP000652219"/>
    </source>
</evidence>
<comment type="caution">
    <text evidence="1">The sequence shown here is derived from an EMBL/GenBank/DDBJ whole genome shotgun (WGS) entry which is preliminary data.</text>
</comment>
<name>A0A8H6MXM6_9PEZI</name>
<keyword evidence="2" id="KW-1185">Reference proteome</keyword>
<sequence>MGSADHTVTVNGALEASSTPVLVVKRDESGDIFLRMPAEIRDGIFFHLPNASDFDSLTRASPAMHQRSLTNPKPRLFWKLHDGLGSDGLFEAYLAHRVTFLRKTEGLWSGMHIKWLLEHEVRTLPTDSRWPRVMGPEQINTNLEWVYDSCTTADFVEMANFYRSVVSPIQRWKTQRWETQMQGRRHEDRISRSTFYNFEIWCNWYGNGKSALGKPLRATTHHLHEFLRVRHSDYEDPRDLYESLLQVVRLAQDVYHTLLSEFIDAHGESTRENGGPETVPEQREWYNYLATGIRYDRQQVFFFNYIRDAMVSRGLDLLHRVVSGFPDSQARDETVKQEVVLALRAVGNTKDCFSNHESIQRTMELLEKRGVNRFPECRECRRVGWSTQWHAGR</sequence>
<proteinExistence type="predicted"/>
<reference evidence="1 2" key="1">
    <citation type="journal article" date="2020" name="Phytopathology">
        <title>Genome Sequence Resources of Colletotrichum truncatum, C. plurivorum, C. musicola, and C. sojae: Four Species Pathogenic to Soybean (Glycine max).</title>
        <authorList>
            <person name="Rogerio F."/>
            <person name="Boufleur T.R."/>
            <person name="Ciampi-Guillardi M."/>
            <person name="Sukno S.A."/>
            <person name="Thon M.R."/>
            <person name="Massola Junior N.S."/>
            <person name="Baroncelli R."/>
        </authorList>
    </citation>
    <scope>NUCLEOTIDE SEQUENCE [LARGE SCALE GENOMIC DNA]</scope>
    <source>
        <strain evidence="1 2">LFN0009</strain>
    </source>
</reference>